<dbReference type="InterPro" id="IPR007460">
    <property type="entry name" value="BrnT_toxin"/>
</dbReference>
<dbReference type="Pfam" id="PF04365">
    <property type="entry name" value="BrnT_toxin"/>
    <property type="match status" value="1"/>
</dbReference>
<protein>
    <recommendedName>
        <fullName evidence="3">BrnT family toxin</fullName>
    </recommendedName>
</protein>
<name>A0A1W1Y9B3_9BURK</name>
<dbReference type="STRING" id="1938817.SAMN06296008_102124"/>
<keyword evidence="2" id="KW-1185">Reference proteome</keyword>
<dbReference type="EMBL" id="FWXJ01000002">
    <property type="protein sequence ID" value="SMC32747.1"/>
    <property type="molecule type" value="Genomic_DNA"/>
</dbReference>
<dbReference type="InterPro" id="IPR038573">
    <property type="entry name" value="BrnT_sf"/>
</dbReference>
<dbReference type="Gene3D" id="3.10.450.530">
    <property type="entry name" value="Ribonuclease toxin, BrnT, of type II toxin-antitoxin system"/>
    <property type="match status" value="1"/>
</dbReference>
<gene>
    <name evidence="1" type="ORF">SAMN06296008_102124</name>
</gene>
<accession>A0A1W1Y9B3</accession>
<proteinExistence type="predicted"/>
<dbReference type="AlphaFoldDB" id="A0A1W1Y9B3"/>
<evidence type="ECO:0008006" key="3">
    <source>
        <dbReference type="Google" id="ProtNLM"/>
    </source>
</evidence>
<reference evidence="1 2" key="1">
    <citation type="submission" date="2017-04" db="EMBL/GenBank/DDBJ databases">
        <authorList>
            <person name="Afonso C.L."/>
            <person name="Miller P.J."/>
            <person name="Scott M.A."/>
            <person name="Spackman E."/>
            <person name="Goraichik I."/>
            <person name="Dimitrov K.M."/>
            <person name="Suarez D.L."/>
            <person name="Swayne D.E."/>
        </authorList>
    </citation>
    <scope>NUCLEOTIDE SEQUENCE [LARGE SCALE GENOMIC DNA]</scope>
    <source>
        <strain evidence="1 2">VK13</strain>
    </source>
</reference>
<organism evidence="1 2">
    <name type="scientific">Polynucleobacter kasalickyi</name>
    <dbReference type="NCBI Taxonomy" id="1938817"/>
    <lineage>
        <taxon>Bacteria</taxon>
        <taxon>Pseudomonadati</taxon>
        <taxon>Pseudomonadota</taxon>
        <taxon>Betaproteobacteria</taxon>
        <taxon>Burkholderiales</taxon>
        <taxon>Burkholderiaceae</taxon>
        <taxon>Polynucleobacter</taxon>
    </lineage>
</organism>
<evidence type="ECO:0000313" key="2">
    <source>
        <dbReference type="Proteomes" id="UP000192708"/>
    </source>
</evidence>
<sequence length="86" mass="10066">MQKSAQKHDVHPTESEEIFFNSPLIISNDTEHSNNEKRYLVLGITNKKRFLTVICTLRESDTLIRVISARDQYRKKRIVYAKATKT</sequence>
<evidence type="ECO:0000313" key="1">
    <source>
        <dbReference type="EMBL" id="SMC32747.1"/>
    </source>
</evidence>
<dbReference type="Proteomes" id="UP000192708">
    <property type="component" value="Unassembled WGS sequence"/>
</dbReference>